<organism evidence="5 6">
    <name type="scientific">Crassaminicella thermophila</name>
    <dbReference type="NCBI Taxonomy" id="2599308"/>
    <lineage>
        <taxon>Bacteria</taxon>
        <taxon>Bacillati</taxon>
        <taxon>Bacillota</taxon>
        <taxon>Clostridia</taxon>
        <taxon>Eubacteriales</taxon>
        <taxon>Clostridiaceae</taxon>
        <taxon>Crassaminicella</taxon>
    </lineage>
</organism>
<reference evidence="5 6" key="1">
    <citation type="submission" date="2019-07" db="EMBL/GenBank/DDBJ databases">
        <title>Complete genome of Crassaminicella thermophila SY095.</title>
        <authorList>
            <person name="Li X."/>
        </authorList>
    </citation>
    <scope>NUCLEOTIDE SEQUENCE [LARGE SCALE GENOMIC DNA]</scope>
    <source>
        <strain evidence="5 6">SY095</strain>
    </source>
</reference>
<name>A0A5C0SDM0_CRATE</name>
<dbReference type="GO" id="GO:0006580">
    <property type="term" value="P:ethanolamine metabolic process"/>
    <property type="evidence" value="ECO:0007669"/>
    <property type="project" value="InterPro"/>
</dbReference>
<dbReference type="RefSeq" id="WP_148809794.1">
    <property type="nucleotide sequence ID" value="NZ_CP042243.1"/>
</dbReference>
<keyword evidence="1 5" id="KW-0808">Transferase</keyword>
<keyword evidence="3" id="KW-0067">ATP-binding</keyword>
<dbReference type="GO" id="GO:0008817">
    <property type="term" value="F:corrinoid adenosyltransferase activity"/>
    <property type="evidence" value="ECO:0007669"/>
    <property type="project" value="InterPro"/>
</dbReference>
<proteinExistence type="predicted"/>
<dbReference type="SUPFAM" id="SSF89028">
    <property type="entry name" value="Cobalamin adenosyltransferase-like"/>
    <property type="match status" value="1"/>
</dbReference>
<dbReference type="Gene3D" id="1.20.1200.10">
    <property type="entry name" value="Cobalamin adenosyltransferase-like"/>
    <property type="match status" value="1"/>
</dbReference>
<accession>A0A5C0SDM0</accession>
<dbReference type="InterPro" id="IPR016030">
    <property type="entry name" value="CblAdoTrfase-like"/>
</dbReference>
<dbReference type="Pfam" id="PF01923">
    <property type="entry name" value="Cob_adeno_trans"/>
    <property type="match status" value="1"/>
</dbReference>
<keyword evidence="2" id="KW-0547">Nucleotide-binding</keyword>
<evidence type="ECO:0000313" key="6">
    <source>
        <dbReference type="Proteomes" id="UP000324646"/>
    </source>
</evidence>
<evidence type="ECO:0000259" key="4">
    <source>
        <dbReference type="Pfam" id="PF01923"/>
    </source>
</evidence>
<dbReference type="GO" id="GO:0005524">
    <property type="term" value="F:ATP binding"/>
    <property type="evidence" value="ECO:0007669"/>
    <property type="project" value="UniProtKB-KW"/>
</dbReference>
<dbReference type="Proteomes" id="UP000324646">
    <property type="component" value="Chromosome"/>
</dbReference>
<dbReference type="GO" id="GO:0009236">
    <property type="term" value="P:cobalamin biosynthetic process"/>
    <property type="evidence" value="ECO:0007669"/>
    <property type="project" value="InterPro"/>
</dbReference>
<evidence type="ECO:0000256" key="1">
    <source>
        <dbReference type="ARBA" id="ARBA00022679"/>
    </source>
</evidence>
<evidence type="ECO:0000313" key="5">
    <source>
        <dbReference type="EMBL" id="QEK12643.1"/>
    </source>
</evidence>
<dbReference type="KEGG" id="crs:FQB35_10050"/>
<dbReference type="EMBL" id="CP042243">
    <property type="protein sequence ID" value="QEK12643.1"/>
    <property type="molecule type" value="Genomic_DNA"/>
</dbReference>
<gene>
    <name evidence="5" type="ORF">FQB35_10050</name>
</gene>
<dbReference type="OrthoDB" id="306726at2"/>
<keyword evidence="6" id="KW-1185">Reference proteome</keyword>
<feature type="domain" description="Cobalamin adenosyltransferase-like" evidence="4">
    <location>
        <begin position="87"/>
        <end position="245"/>
    </location>
</feature>
<dbReference type="InterPro" id="IPR009194">
    <property type="entry name" value="AdoTrfase_EutT"/>
</dbReference>
<evidence type="ECO:0000256" key="2">
    <source>
        <dbReference type="ARBA" id="ARBA00022741"/>
    </source>
</evidence>
<protein>
    <submittedName>
        <fullName evidence="5">Cobalamin adenosyltransferase</fullName>
    </submittedName>
</protein>
<sequence length="252" mass="29596">MKVLTEATLRAEFKNIIPSRYYVDAEALITPSARQYLKDKNVELIVKNKERKEEKIENDNKPSNSSNDKITPIYVSYYSGGTFEKKPEYMTQIYGNKLVYKDNNRIIFRGKLDSFQSQILELQVYVHSKKIDKLIKELDEILNFTRKILRAEVLNEELNEMRVLELDEQQLRDMSHNPKKYFGIDHILPNYKMGGIIIKLNSLRSSVREVEISAIKAFRKEEIQRLDIIKALNRLSSAIYIMMCKFKAGLYK</sequence>
<dbReference type="AlphaFoldDB" id="A0A5C0SDM0"/>
<dbReference type="PIRSF" id="PIRSF012294">
    <property type="entry name" value="ATR_EutT"/>
    <property type="match status" value="1"/>
</dbReference>
<dbReference type="InterPro" id="IPR036451">
    <property type="entry name" value="CblAdoTrfase-like_sf"/>
</dbReference>
<evidence type="ECO:0000256" key="3">
    <source>
        <dbReference type="ARBA" id="ARBA00022840"/>
    </source>
</evidence>